<dbReference type="EMBL" id="JADFTT010000092">
    <property type="protein sequence ID" value="KAG5768843.1"/>
    <property type="molecule type" value="Genomic_DNA"/>
</dbReference>
<dbReference type="SUPFAM" id="SSF53067">
    <property type="entry name" value="Actin-like ATPase domain"/>
    <property type="match status" value="2"/>
</dbReference>
<accession>A0A9P7LC23</accession>
<dbReference type="Proteomes" id="UP000750502">
    <property type="component" value="Unassembled WGS sequence"/>
</dbReference>
<sequence>MPPLQSPSKLVVAIDFGETNSSVSYALLPGGAHPERPYLAVRTVRAYPYEVSMQRGNSMSLEVPTLMRYPNDWVFRPLDELRSEPPGTIRPRNDQVQWGFQVQHHMTKIMSHSDKTHSLLYGFKNLMNQSENHETQNPHLVETLRRLSKNGPYSKVISLHEMVLLVIIDYLTNLLSHAKTEITGSTIITSTELVICVPVIWRQMALRDMQTCVAIAAKRVNFPGVDFGYDCVTRVFMITEPEAAATWLLSGRSIIKEGDVFTILDAGGGGNCGSNALNDGFRKLLKSLLVNHDYLNEGGATLEGHIYKLTMHDFEHLVKPVWVVSQNSQDCEFEVFGLRSDPGSRNQARDNQPPRPNRLTIQAENLNSIYRHVCEEVSMLVTKQLQATAQRGLKPDHVVLMGGFGESKPLRTHLREALASFNNAHDSNAALYVADEEERSDPTPPPTNDQKLMMKTGSQQSMLFPREVF</sequence>
<evidence type="ECO:0000313" key="2">
    <source>
        <dbReference type="EMBL" id="KAG5768843.1"/>
    </source>
</evidence>
<dbReference type="PANTHER" id="PTHR42749">
    <property type="entry name" value="CELL SHAPE-DETERMINING PROTEIN MREB"/>
    <property type="match status" value="1"/>
</dbReference>
<proteinExistence type="predicted"/>
<organism evidence="2 3">
    <name type="scientific">Fusarium xylarioides</name>
    <dbReference type="NCBI Taxonomy" id="221167"/>
    <lineage>
        <taxon>Eukaryota</taxon>
        <taxon>Fungi</taxon>
        <taxon>Dikarya</taxon>
        <taxon>Ascomycota</taxon>
        <taxon>Pezizomycotina</taxon>
        <taxon>Sordariomycetes</taxon>
        <taxon>Hypocreomycetidae</taxon>
        <taxon>Hypocreales</taxon>
        <taxon>Nectriaceae</taxon>
        <taxon>Fusarium</taxon>
        <taxon>Fusarium fujikuroi species complex</taxon>
    </lineage>
</organism>
<gene>
    <name evidence="2" type="ORF">H9Q72_003745</name>
</gene>
<name>A0A9P7LC23_9HYPO</name>
<reference evidence="2" key="2">
    <citation type="submission" date="2020-10" db="EMBL/GenBank/DDBJ databases">
        <authorList>
            <person name="Peck L.D."/>
            <person name="Nowell R.W."/>
            <person name="Flood J."/>
            <person name="Ryan M.J."/>
            <person name="Barraclough T.G."/>
        </authorList>
    </citation>
    <scope>NUCLEOTIDE SEQUENCE</scope>
    <source>
        <strain evidence="2">IMI 127659i</strain>
    </source>
</reference>
<dbReference type="OrthoDB" id="2963168at2759"/>
<evidence type="ECO:0000313" key="3">
    <source>
        <dbReference type="Proteomes" id="UP000750502"/>
    </source>
</evidence>
<protein>
    <submittedName>
        <fullName evidence="2">Uncharacterized protein</fullName>
    </submittedName>
</protein>
<evidence type="ECO:0000256" key="1">
    <source>
        <dbReference type="SAM" id="MobiDB-lite"/>
    </source>
</evidence>
<dbReference type="PANTHER" id="PTHR42749:SF1">
    <property type="entry name" value="CELL SHAPE-DETERMINING PROTEIN MREB"/>
    <property type="match status" value="1"/>
</dbReference>
<comment type="caution">
    <text evidence="2">The sequence shown here is derived from an EMBL/GenBank/DDBJ whole genome shotgun (WGS) entry which is preliminary data.</text>
</comment>
<dbReference type="CDD" id="cd10170">
    <property type="entry name" value="ASKHA_NBD_HSP70"/>
    <property type="match status" value="1"/>
</dbReference>
<feature type="region of interest" description="Disordered" evidence="1">
    <location>
        <begin position="433"/>
        <end position="457"/>
    </location>
</feature>
<keyword evidence="3" id="KW-1185">Reference proteome</keyword>
<dbReference type="Gene3D" id="3.30.420.40">
    <property type="match status" value="1"/>
</dbReference>
<reference evidence="2" key="1">
    <citation type="journal article" date="2020" name="bioRxiv">
        <title>Historical genomics reveals the evolutionary mechanisms behind multiple outbreaks of the host-specific coffee wilt pathogen Fusarium xylarioides.</title>
        <authorList>
            <person name="Peck D."/>
            <person name="Nowell R.W."/>
            <person name="Flood J."/>
            <person name="Ryan M.J."/>
            <person name="Barraclough T.G."/>
        </authorList>
    </citation>
    <scope>NUCLEOTIDE SEQUENCE</scope>
    <source>
        <strain evidence="2">IMI 127659i</strain>
    </source>
</reference>
<dbReference type="InterPro" id="IPR043129">
    <property type="entry name" value="ATPase_NBD"/>
</dbReference>
<dbReference type="AlphaFoldDB" id="A0A9P7LC23"/>